<organism evidence="2">
    <name type="scientific">marine metagenome</name>
    <dbReference type="NCBI Taxonomy" id="408172"/>
    <lineage>
        <taxon>unclassified sequences</taxon>
        <taxon>metagenomes</taxon>
        <taxon>ecological metagenomes</taxon>
    </lineage>
</organism>
<dbReference type="InterPro" id="IPR036249">
    <property type="entry name" value="Thioredoxin-like_sf"/>
</dbReference>
<accession>A0A382ACI8</accession>
<name>A0A382ACI8_9ZZZZ</name>
<evidence type="ECO:0000313" key="2">
    <source>
        <dbReference type="EMBL" id="SVA99255.1"/>
    </source>
</evidence>
<dbReference type="SUPFAM" id="SSF52833">
    <property type="entry name" value="Thioredoxin-like"/>
    <property type="match status" value="1"/>
</dbReference>
<evidence type="ECO:0000259" key="1">
    <source>
        <dbReference type="PROSITE" id="PS51352"/>
    </source>
</evidence>
<dbReference type="Pfam" id="PF17991">
    <property type="entry name" value="Thioredoxin_10"/>
    <property type="match status" value="1"/>
</dbReference>
<gene>
    <name evidence="2" type="ORF">METZ01_LOCUS152109</name>
</gene>
<dbReference type="PROSITE" id="PS51257">
    <property type="entry name" value="PROKAR_LIPOPROTEIN"/>
    <property type="match status" value="1"/>
</dbReference>
<proteinExistence type="predicted"/>
<protein>
    <recommendedName>
        <fullName evidence="1">Thioredoxin domain-containing protein</fullName>
    </recommendedName>
</protein>
<dbReference type="PROSITE" id="PS51352">
    <property type="entry name" value="THIOREDOXIN_2"/>
    <property type="match status" value="1"/>
</dbReference>
<dbReference type="AlphaFoldDB" id="A0A382ACI8"/>
<dbReference type="GO" id="GO:0016209">
    <property type="term" value="F:antioxidant activity"/>
    <property type="evidence" value="ECO:0007669"/>
    <property type="project" value="InterPro"/>
</dbReference>
<dbReference type="PANTHER" id="PTHR42852:SF13">
    <property type="entry name" value="PROTEIN DIPZ"/>
    <property type="match status" value="1"/>
</dbReference>
<dbReference type="InterPro" id="IPR050553">
    <property type="entry name" value="Thioredoxin_ResA/DsbE_sf"/>
</dbReference>
<dbReference type="EMBL" id="UINC01024825">
    <property type="protein sequence ID" value="SVA99255.1"/>
    <property type="molecule type" value="Genomic_DNA"/>
</dbReference>
<sequence>MRINMAQIVGNLVLITMLVAMLACSKNISDNSVANPQIVPKLLPIEFGTSGPWINSEPFVLQEKRNEVVLIDFWTYTCINCIRTLPHLNEWHRKYNEKGLNILGVHSPEFEFEKIYGNVASAAEYLGIDYPIVMDNDFNIWNTFDNRYWPSKYLLDKDGVIQFSHFGEGGYEETELAIRALLEEAGFDTSDIPLEVNLHEKGDSSNISNEQTLELYMGTDRNYKFNFFQDTYIGNKEYYENIRTDAWKKKDVFKSPSKKQKNKVYIEGLWSKEKEYISHSRNTDAYIDQIFLKFSGAEVNVVLGKHKTPYKVLVTLDGFPVKKSEAGKDVYFDPNGKSFIQVDSSRMYNVVKLKKFDTRELILSSTSSGFSIYSFTFGSGVRE</sequence>
<dbReference type="Pfam" id="PF00578">
    <property type="entry name" value="AhpC-TSA"/>
    <property type="match status" value="1"/>
</dbReference>
<dbReference type="InterPro" id="IPR000866">
    <property type="entry name" value="AhpC/TSA"/>
</dbReference>
<dbReference type="GO" id="GO:0016491">
    <property type="term" value="F:oxidoreductase activity"/>
    <property type="evidence" value="ECO:0007669"/>
    <property type="project" value="InterPro"/>
</dbReference>
<dbReference type="Gene3D" id="3.40.30.10">
    <property type="entry name" value="Glutaredoxin"/>
    <property type="match status" value="1"/>
</dbReference>
<dbReference type="InterPro" id="IPR013766">
    <property type="entry name" value="Thioredoxin_domain"/>
</dbReference>
<dbReference type="Gene3D" id="2.60.120.260">
    <property type="entry name" value="Galactose-binding domain-like"/>
    <property type="match status" value="1"/>
</dbReference>
<dbReference type="InterPro" id="IPR041017">
    <property type="entry name" value="Thioredoxin_10"/>
</dbReference>
<reference evidence="2" key="1">
    <citation type="submission" date="2018-05" db="EMBL/GenBank/DDBJ databases">
        <authorList>
            <person name="Lanie J.A."/>
            <person name="Ng W.-L."/>
            <person name="Kazmierczak K.M."/>
            <person name="Andrzejewski T.M."/>
            <person name="Davidsen T.M."/>
            <person name="Wayne K.J."/>
            <person name="Tettelin H."/>
            <person name="Glass J.I."/>
            <person name="Rusch D."/>
            <person name="Podicherti R."/>
            <person name="Tsui H.-C.T."/>
            <person name="Winkler M.E."/>
        </authorList>
    </citation>
    <scope>NUCLEOTIDE SEQUENCE</scope>
</reference>
<dbReference type="PANTHER" id="PTHR42852">
    <property type="entry name" value="THIOL:DISULFIDE INTERCHANGE PROTEIN DSBE"/>
    <property type="match status" value="1"/>
</dbReference>
<feature type="domain" description="Thioredoxin" evidence="1">
    <location>
        <begin position="36"/>
        <end position="183"/>
    </location>
</feature>